<feature type="domain" description="Peptidase M20 dimerisation" evidence="3">
    <location>
        <begin position="220"/>
        <end position="316"/>
    </location>
</feature>
<proteinExistence type="inferred from homology"/>
<dbReference type="InterPro" id="IPR011650">
    <property type="entry name" value="Peptidase_M20_dimer"/>
</dbReference>
<dbReference type="CDD" id="cd03884">
    <property type="entry name" value="M20_bAS"/>
    <property type="match status" value="1"/>
</dbReference>
<sequence length="421" mass="45675">MTDASGLVPAANMRVDGERLWDSLMQMAQIGPGVAGGNNRQTLTDADAEGRALFRQWCEDAGMTMGLDRMGNMFMRHEGAEPDLDPIYIGSHLDTQPTGGRFDGVLGVLAGLEVIRSVRDMGITTRRPIVVTNWTNEEGARFAPAMLASGVFAGVLTEDYANSRTDAEGKRFGYELERIGWRGDEAPGDRRIHAMFEYHIEQGPILEAEGKQIGVVTHGQGLWWLQVTLTGKDAHTGSTPMNMRVNAGLGMARIIEAVHRIAMDHQPDAVGAVGQANVWPNSRNVIPGRAVFTVDFRSPDLAKLNAMRARLEDEAPRIAADLGLGIEIEPVGHFDPVTFDPGLVEKVRNAAERLGYSHMNIVSGAGHDACWINRVAPTVMIMCPCVDGLSHNEAEEITPEWASAGADVLLHAVLDAAEIVR</sequence>
<dbReference type="NCBIfam" id="NF009527">
    <property type="entry name" value="PRK12891.1"/>
    <property type="match status" value="1"/>
</dbReference>
<dbReference type="SUPFAM" id="SSF55031">
    <property type="entry name" value="Bacterial exopeptidase dimerisation domain"/>
    <property type="match status" value="1"/>
</dbReference>
<comment type="similarity">
    <text evidence="1">Belongs to the peptidase M20 family.</text>
</comment>
<gene>
    <name evidence="4" type="primary">amaB</name>
    <name evidence="4" type="ORF">GCM10011402_08570</name>
</gene>
<dbReference type="NCBIfam" id="NF006769">
    <property type="entry name" value="PRK09290.1-3"/>
    <property type="match status" value="1"/>
</dbReference>
<evidence type="ECO:0000313" key="4">
    <source>
        <dbReference type="EMBL" id="GGF58832.1"/>
    </source>
</evidence>
<accession>A0ABQ1VE41</accession>
<dbReference type="InterPro" id="IPR010158">
    <property type="entry name" value="Amidase_Cbmase"/>
</dbReference>
<evidence type="ECO:0000313" key="5">
    <source>
        <dbReference type="Proteomes" id="UP000640509"/>
    </source>
</evidence>
<dbReference type="PIRSF" id="PIRSF001235">
    <property type="entry name" value="Amidase_carbamoylase"/>
    <property type="match status" value="1"/>
</dbReference>
<dbReference type="GO" id="GO:0016787">
    <property type="term" value="F:hydrolase activity"/>
    <property type="evidence" value="ECO:0007669"/>
    <property type="project" value="UniProtKB-KW"/>
</dbReference>
<dbReference type="Pfam" id="PF07687">
    <property type="entry name" value="M20_dimer"/>
    <property type="match status" value="1"/>
</dbReference>
<keyword evidence="2 4" id="KW-0378">Hydrolase</keyword>
<dbReference type="PANTHER" id="PTHR32494">
    <property type="entry name" value="ALLANTOATE DEIMINASE-RELATED"/>
    <property type="match status" value="1"/>
</dbReference>
<reference evidence="5" key="1">
    <citation type="journal article" date="2019" name="Int. J. Syst. Evol. Microbiol.">
        <title>The Global Catalogue of Microorganisms (GCM) 10K type strain sequencing project: providing services to taxonomists for standard genome sequencing and annotation.</title>
        <authorList>
            <consortium name="The Broad Institute Genomics Platform"/>
            <consortium name="The Broad Institute Genome Sequencing Center for Infectious Disease"/>
            <person name="Wu L."/>
            <person name="Ma J."/>
        </authorList>
    </citation>
    <scope>NUCLEOTIDE SEQUENCE [LARGE SCALE GENOMIC DNA]</scope>
    <source>
        <strain evidence="5">CGMCC 1.15419</strain>
    </source>
</reference>
<comment type="caution">
    <text evidence="4">The sequence shown here is derived from an EMBL/GenBank/DDBJ whole genome shotgun (WGS) entry which is preliminary data.</text>
</comment>
<dbReference type="NCBIfam" id="TIGR01879">
    <property type="entry name" value="hydantase"/>
    <property type="match status" value="1"/>
</dbReference>
<protein>
    <submittedName>
        <fullName evidence="4">Zn-dependent hydrolase</fullName>
    </submittedName>
</protein>
<evidence type="ECO:0000256" key="1">
    <source>
        <dbReference type="ARBA" id="ARBA00006153"/>
    </source>
</evidence>
<evidence type="ECO:0000256" key="2">
    <source>
        <dbReference type="ARBA" id="ARBA00022801"/>
    </source>
</evidence>
<dbReference type="SUPFAM" id="SSF53187">
    <property type="entry name" value="Zn-dependent exopeptidases"/>
    <property type="match status" value="1"/>
</dbReference>
<dbReference type="RefSeq" id="WP_188714174.1">
    <property type="nucleotide sequence ID" value="NZ_BMIV01000002.1"/>
</dbReference>
<dbReference type="Gene3D" id="3.40.630.10">
    <property type="entry name" value="Zn peptidases"/>
    <property type="match status" value="1"/>
</dbReference>
<dbReference type="Pfam" id="PF01546">
    <property type="entry name" value="Peptidase_M20"/>
    <property type="match status" value="1"/>
</dbReference>
<dbReference type="PANTHER" id="PTHR32494:SF5">
    <property type="entry name" value="ALLANTOATE AMIDOHYDROLASE"/>
    <property type="match status" value="1"/>
</dbReference>
<evidence type="ECO:0000259" key="3">
    <source>
        <dbReference type="Pfam" id="PF07687"/>
    </source>
</evidence>
<dbReference type="InterPro" id="IPR036264">
    <property type="entry name" value="Bact_exopeptidase_dim_dom"/>
</dbReference>
<name>A0ABQ1VE41_9RHOB</name>
<dbReference type="Gene3D" id="3.30.70.360">
    <property type="match status" value="1"/>
</dbReference>
<dbReference type="EMBL" id="BMIV01000002">
    <property type="protein sequence ID" value="GGF58832.1"/>
    <property type="molecule type" value="Genomic_DNA"/>
</dbReference>
<keyword evidence="5" id="KW-1185">Reference proteome</keyword>
<organism evidence="4 5">
    <name type="scientific">Paracoccus acridae</name>
    <dbReference type="NCBI Taxonomy" id="1795310"/>
    <lineage>
        <taxon>Bacteria</taxon>
        <taxon>Pseudomonadati</taxon>
        <taxon>Pseudomonadota</taxon>
        <taxon>Alphaproteobacteria</taxon>
        <taxon>Rhodobacterales</taxon>
        <taxon>Paracoccaceae</taxon>
        <taxon>Paracoccus</taxon>
    </lineage>
</organism>
<dbReference type="InterPro" id="IPR002933">
    <property type="entry name" value="Peptidase_M20"/>
</dbReference>
<dbReference type="Proteomes" id="UP000640509">
    <property type="component" value="Unassembled WGS sequence"/>
</dbReference>